<dbReference type="EMBL" id="AP023355">
    <property type="protein sequence ID" value="BCJ39099.1"/>
    <property type="molecule type" value="Genomic_DNA"/>
</dbReference>
<feature type="transmembrane region" description="Helical" evidence="1">
    <location>
        <begin position="128"/>
        <end position="149"/>
    </location>
</feature>
<dbReference type="AlphaFoldDB" id="A0A7R7DWL8"/>
<name>A0A7R7DWL8_9ACTN</name>
<dbReference type="KEGG" id="atl:Athai_66020"/>
<proteinExistence type="predicted"/>
<sequence length="164" mass="17756">MAPLRNELTVAAAWIRVAYGVGAAGLVTLSFRPPFGPSAERFDGEVTVTRHGSLWHDAHDRYSWAVPMLLCLLAAVMLLAVAVPRRAPNRGHLVAILFPTGFLAAMLFGRAGTWTLDGKWAPLTPTGVLTALLSSSLFVLAFAHIMIVWRQSVRAERQRIGAGV</sequence>
<organism evidence="2 3">
    <name type="scientific">Actinocatenispora thailandica</name>
    <dbReference type="NCBI Taxonomy" id="227318"/>
    <lineage>
        <taxon>Bacteria</taxon>
        <taxon>Bacillati</taxon>
        <taxon>Actinomycetota</taxon>
        <taxon>Actinomycetes</taxon>
        <taxon>Micromonosporales</taxon>
        <taxon>Micromonosporaceae</taxon>
        <taxon>Actinocatenispora</taxon>
    </lineage>
</organism>
<dbReference type="Proteomes" id="UP000611640">
    <property type="component" value="Chromosome"/>
</dbReference>
<evidence type="ECO:0000256" key="1">
    <source>
        <dbReference type="SAM" id="Phobius"/>
    </source>
</evidence>
<accession>A0A7R7DWL8</accession>
<keyword evidence="3" id="KW-1185">Reference proteome</keyword>
<dbReference type="RefSeq" id="WP_203965020.1">
    <property type="nucleotide sequence ID" value="NZ_AP023355.1"/>
</dbReference>
<keyword evidence="1" id="KW-0812">Transmembrane</keyword>
<keyword evidence="1" id="KW-0472">Membrane</keyword>
<keyword evidence="1" id="KW-1133">Transmembrane helix</keyword>
<reference evidence="2 3" key="1">
    <citation type="submission" date="2020-08" db="EMBL/GenBank/DDBJ databases">
        <title>Whole genome shotgun sequence of Actinocatenispora thailandica NBRC 105041.</title>
        <authorList>
            <person name="Komaki H."/>
            <person name="Tamura T."/>
        </authorList>
    </citation>
    <scope>NUCLEOTIDE SEQUENCE [LARGE SCALE GENOMIC DNA]</scope>
    <source>
        <strain evidence="2 3">NBRC 105041</strain>
    </source>
</reference>
<feature type="transmembrane region" description="Helical" evidence="1">
    <location>
        <begin position="62"/>
        <end position="81"/>
    </location>
</feature>
<evidence type="ECO:0000313" key="3">
    <source>
        <dbReference type="Proteomes" id="UP000611640"/>
    </source>
</evidence>
<feature type="transmembrane region" description="Helical" evidence="1">
    <location>
        <begin position="93"/>
        <end position="116"/>
    </location>
</feature>
<evidence type="ECO:0000313" key="2">
    <source>
        <dbReference type="EMBL" id="BCJ39099.1"/>
    </source>
</evidence>
<gene>
    <name evidence="2" type="ORF">Athai_66020</name>
</gene>
<feature type="transmembrane region" description="Helical" evidence="1">
    <location>
        <begin position="12"/>
        <end position="31"/>
    </location>
</feature>
<protein>
    <submittedName>
        <fullName evidence="2">Uncharacterized protein</fullName>
    </submittedName>
</protein>